<sequence length="78" mass="8166">MAELWAFSGTALVLGLVLTVFAGPVAAWNRRASTKLGRGVAKDSEPSGFLWTAKYLRIVGGVMLVFGVAVLIKGLTSA</sequence>
<feature type="transmembrane region" description="Helical" evidence="1">
    <location>
        <begin position="55"/>
        <end position="75"/>
    </location>
</feature>
<evidence type="ECO:0000313" key="3">
    <source>
        <dbReference type="Proteomes" id="UP000663792"/>
    </source>
</evidence>
<keyword evidence="1" id="KW-0812">Transmembrane</keyword>
<organism evidence="2 3">
    <name type="scientific">Nakamurella leprariae</name>
    <dbReference type="NCBI Taxonomy" id="2803911"/>
    <lineage>
        <taxon>Bacteria</taxon>
        <taxon>Bacillati</taxon>
        <taxon>Actinomycetota</taxon>
        <taxon>Actinomycetes</taxon>
        <taxon>Nakamurellales</taxon>
        <taxon>Nakamurellaceae</taxon>
        <taxon>Nakamurella</taxon>
    </lineage>
</organism>
<keyword evidence="1" id="KW-1133">Transmembrane helix</keyword>
<evidence type="ECO:0000313" key="2">
    <source>
        <dbReference type="EMBL" id="MBM9468722.1"/>
    </source>
</evidence>
<dbReference type="RefSeq" id="WP_205261664.1">
    <property type="nucleotide sequence ID" value="NZ_JAERWK010000020.1"/>
</dbReference>
<reference evidence="2" key="1">
    <citation type="submission" date="2021-01" db="EMBL/GenBank/DDBJ databases">
        <title>YIM 132084 draft genome.</title>
        <authorList>
            <person name="An D."/>
        </authorList>
    </citation>
    <scope>NUCLEOTIDE SEQUENCE</scope>
    <source>
        <strain evidence="2">YIM 132084</strain>
    </source>
</reference>
<accession>A0A938YDK1</accession>
<name>A0A938YDK1_9ACTN</name>
<proteinExistence type="predicted"/>
<dbReference type="Proteomes" id="UP000663792">
    <property type="component" value="Unassembled WGS sequence"/>
</dbReference>
<dbReference type="EMBL" id="JAERWK010000020">
    <property type="protein sequence ID" value="MBM9468722.1"/>
    <property type="molecule type" value="Genomic_DNA"/>
</dbReference>
<protein>
    <submittedName>
        <fullName evidence="2">Uncharacterized protein</fullName>
    </submittedName>
</protein>
<evidence type="ECO:0000256" key="1">
    <source>
        <dbReference type="SAM" id="Phobius"/>
    </source>
</evidence>
<keyword evidence="1" id="KW-0472">Membrane</keyword>
<dbReference type="AlphaFoldDB" id="A0A938YDK1"/>
<keyword evidence="3" id="KW-1185">Reference proteome</keyword>
<gene>
    <name evidence="2" type="ORF">JL106_15675</name>
</gene>
<comment type="caution">
    <text evidence="2">The sequence shown here is derived from an EMBL/GenBank/DDBJ whole genome shotgun (WGS) entry which is preliminary data.</text>
</comment>